<accession>A0A2I3CIX1</accession>
<organism evidence="1 2">
    <name type="scientific">Vibrio alginolyticus (strain ATCC 17749 / DSM 2171 / NBRC 15630 / NCIMB 1903 / NCTC 12160 / XII-53)</name>
    <dbReference type="NCBI Taxonomy" id="1219076"/>
    <lineage>
        <taxon>Bacteria</taxon>
        <taxon>Pseudomonadati</taxon>
        <taxon>Pseudomonadota</taxon>
        <taxon>Gammaproteobacteria</taxon>
        <taxon>Vibrionales</taxon>
        <taxon>Vibrionaceae</taxon>
        <taxon>Vibrio</taxon>
    </lineage>
</organism>
<proteinExistence type="predicted"/>
<gene>
    <name evidence="1" type="ORF">N646_3242</name>
</gene>
<protein>
    <submittedName>
        <fullName evidence="1">Uncharacterized protein</fullName>
    </submittedName>
</protein>
<dbReference type="HOGENOM" id="CLU_216012_0_0_6"/>
<dbReference type="Proteomes" id="UP000016714">
    <property type="component" value="Chromosome 2"/>
</dbReference>
<reference evidence="1 2" key="1">
    <citation type="journal article" date="2015" name="Genome Announc.">
        <title>Complete genome sequence of Vibrio alginolyticus ATCC 17749.</title>
        <authorList>
            <person name="Liu X.F."/>
            <person name="Cao Y."/>
            <person name="Zhang H.L."/>
            <person name="Chen Y.J."/>
            <person name="Hu C.J."/>
        </authorList>
    </citation>
    <scope>NUCLEOTIDE SEQUENCE [LARGE SCALE GENOMIC DNA]</scope>
    <source>
        <strain evidence="2">ATCC 17749 / DSM 2171 / NBRC 15630 / NCIMB 1903 / NCTC 12160 / XII-53</strain>
    </source>
</reference>
<sequence length="49" mass="5631">MGLNQDIDNKVYKPRQLALRERVIAPIAASNNLERVVYYTALFSLHSNQ</sequence>
<evidence type="ECO:0000313" key="2">
    <source>
        <dbReference type="Proteomes" id="UP000016714"/>
    </source>
</evidence>
<dbReference type="EMBL" id="CP006719">
    <property type="protein sequence ID" value="AGV19052.1"/>
    <property type="molecule type" value="Genomic_DNA"/>
</dbReference>
<evidence type="ECO:0000313" key="1">
    <source>
        <dbReference type="EMBL" id="AGV19052.1"/>
    </source>
</evidence>
<name>A0A2I3CIX1_VIBAX</name>
<dbReference type="AlphaFoldDB" id="A0A2I3CIX1"/>
<dbReference type="KEGG" id="vag:N646_3242"/>